<evidence type="ECO:0000256" key="3">
    <source>
        <dbReference type="ARBA" id="ARBA00022679"/>
    </source>
</evidence>
<dbReference type="GO" id="GO:0005524">
    <property type="term" value="F:ATP binding"/>
    <property type="evidence" value="ECO:0007669"/>
    <property type="project" value="UniProtKB-UniRule"/>
</dbReference>
<keyword evidence="4" id="KW-0732">Signal</keyword>
<keyword evidence="7 8" id="KW-0067">ATP-binding</keyword>
<dbReference type="Pfam" id="PF13517">
    <property type="entry name" value="FG-GAP_3"/>
    <property type="match status" value="1"/>
</dbReference>
<evidence type="ECO:0000313" key="11">
    <source>
        <dbReference type="EMBL" id="TNM48177.1"/>
    </source>
</evidence>
<dbReference type="Gene3D" id="1.10.510.10">
    <property type="entry name" value="Transferase(Phosphotransferase) domain 1"/>
    <property type="match status" value="1"/>
</dbReference>
<dbReference type="SUPFAM" id="SSF69318">
    <property type="entry name" value="Integrin alpha N-terminal domain"/>
    <property type="match status" value="1"/>
</dbReference>
<dbReference type="InterPro" id="IPR000719">
    <property type="entry name" value="Prot_kinase_dom"/>
</dbReference>
<dbReference type="GO" id="GO:0004674">
    <property type="term" value="F:protein serine/threonine kinase activity"/>
    <property type="evidence" value="ECO:0007669"/>
    <property type="project" value="UniProtKB-KW"/>
</dbReference>
<dbReference type="SUPFAM" id="SSF56112">
    <property type="entry name" value="Protein kinase-like (PK-like)"/>
    <property type="match status" value="1"/>
</dbReference>
<dbReference type="Pfam" id="PF00069">
    <property type="entry name" value="Pkinase"/>
    <property type="match status" value="1"/>
</dbReference>
<feature type="region of interest" description="Disordered" evidence="9">
    <location>
        <begin position="280"/>
        <end position="303"/>
    </location>
</feature>
<dbReference type="InterPro" id="IPR017441">
    <property type="entry name" value="Protein_kinase_ATP_BS"/>
</dbReference>
<evidence type="ECO:0000256" key="5">
    <source>
        <dbReference type="ARBA" id="ARBA00022741"/>
    </source>
</evidence>
<dbReference type="Gene3D" id="2.130.10.130">
    <property type="entry name" value="Integrin alpha, N-terminal"/>
    <property type="match status" value="1"/>
</dbReference>
<reference evidence="11 12" key="1">
    <citation type="journal article" date="2016" name="Int. J. Syst. Evol. Microbiol.">
        <title>Nocardioides albidus sp. nov., an actinobacterium isolated from garden soil.</title>
        <authorList>
            <person name="Singh H."/>
            <person name="Du J."/>
            <person name="Trinh H."/>
            <person name="Won K."/>
            <person name="Yang J.E."/>
            <person name="Yin C."/>
            <person name="Kook M."/>
            <person name="Yi T.H."/>
        </authorList>
    </citation>
    <scope>NUCLEOTIDE SEQUENCE [LARGE SCALE GENOMIC DNA]</scope>
    <source>
        <strain evidence="11 12">CCTCC AB 2015297</strain>
    </source>
</reference>
<dbReference type="InterPro" id="IPR011009">
    <property type="entry name" value="Kinase-like_dom_sf"/>
</dbReference>
<dbReference type="PROSITE" id="PS50011">
    <property type="entry name" value="PROTEIN_KINASE_DOM"/>
    <property type="match status" value="1"/>
</dbReference>
<accession>A0A5C4WJ13</accession>
<evidence type="ECO:0000256" key="4">
    <source>
        <dbReference type="ARBA" id="ARBA00022729"/>
    </source>
</evidence>
<dbReference type="InterPro" id="IPR008271">
    <property type="entry name" value="Ser/Thr_kinase_AS"/>
</dbReference>
<proteinExistence type="predicted"/>
<dbReference type="Proteomes" id="UP000313231">
    <property type="component" value="Unassembled WGS sequence"/>
</dbReference>
<dbReference type="CDD" id="cd14014">
    <property type="entry name" value="STKc_PknB_like"/>
    <property type="match status" value="1"/>
</dbReference>
<evidence type="ECO:0000313" key="12">
    <source>
        <dbReference type="Proteomes" id="UP000313231"/>
    </source>
</evidence>
<dbReference type="PANTHER" id="PTHR43289:SF6">
    <property type="entry name" value="SERINE_THREONINE-PROTEIN KINASE NEKL-3"/>
    <property type="match status" value="1"/>
</dbReference>
<dbReference type="EC" id="2.7.11.1" evidence="1"/>
<keyword evidence="3" id="KW-0808">Transferase</keyword>
<evidence type="ECO:0000256" key="7">
    <source>
        <dbReference type="ARBA" id="ARBA00022840"/>
    </source>
</evidence>
<dbReference type="OrthoDB" id="9762169at2"/>
<evidence type="ECO:0000259" key="10">
    <source>
        <dbReference type="PROSITE" id="PS50011"/>
    </source>
</evidence>
<dbReference type="SMART" id="SM00220">
    <property type="entry name" value="S_TKc"/>
    <property type="match status" value="1"/>
</dbReference>
<dbReference type="InterPro" id="IPR028994">
    <property type="entry name" value="Integrin_alpha_N"/>
</dbReference>
<name>A0A5C4WJ13_9ACTN</name>
<organism evidence="11 12">
    <name type="scientific">Nocardioides albidus</name>
    <dbReference type="NCBI Taxonomy" id="1517589"/>
    <lineage>
        <taxon>Bacteria</taxon>
        <taxon>Bacillati</taxon>
        <taxon>Actinomycetota</taxon>
        <taxon>Actinomycetes</taxon>
        <taxon>Propionibacteriales</taxon>
        <taxon>Nocardioidaceae</taxon>
        <taxon>Nocardioides</taxon>
    </lineage>
</organism>
<evidence type="ECO:0000256" key="8">
    <source>
        <dbReference type="PROSITE-ProRule" id="PRU10141"/>
    </source>
</evidence>
<dbReference type="PANTHER" id="PTHR43289">
    <property type="entry name" value="MITOGEN-ACTIVATED PROTEIN KINASE KINASE KINASE 20-RELATED"/>
    <property type="match status" value="1"/>
</dbReference>
<gene>
    <name evidence="11" type="ORF">FHP29_02480</name>
</gene>
<evidence type="ECO:0000256" key="9">
    <source>
        <dbReference type="SAM" id="MobiDB-lite"/>
    </source>
</evidence>
<keyword evidence="2" id="KW-0723">Serine/threonine-protein kinase</keyword>
<comment type="caution">
    <text evidence="11">The sequence shown here is derived from an EMBL/GenBank/DDBJ whole genome shotgun (WGS) entry which is preliminary data.</text>
</comment>
<dbReference type="PROSITE" id="PS00108">
    <property type="entry name" value="PROTEIN_KINASE_ST"/>
    <property type="match status" value="1"/>
</dbReference>
<dbReference type="AlphaFoldDB" id="A0A5C4WJ13"/>
<feature type="domain" description="Protein kinase" evidence="10">
    <location>
        <begin position="13"/>
        <end position="276"/>
    </location>
</feature>
<evidence type="ECO:0000256" key="2">
    <source>
        <dbReference type="ARBA" id="ARBA00022527"/>
    </source>
</evidence>
<feature type="binding site" evidence="8">
    <location>
        <position position="42"/>
    </location>
    <ligand>
        <name>ATP</name>
        <dbReference type="ChEBI" id="CHEBI:30616"/>
    </ligand>
</feature>
<evidence type="ECO:0000256" key="6">
    <source>
        <dbReference type="ARBA" id="ARBA00022777"/>
    </source>
</evidence>
<dbReference type="RefSeq" id="WP_139621286.1">
    <property type="nucleotide sequence ID" value="NZ_VDMP01000014.1"/>
</dbReference>
<dbReference type="PROSITE" id="PS00107">
    <property type="entry name" value="PROTEIN_KINASE_ATP"/>
    <property type="match status" value="1"/>
</dbReference>
<keyword evidence="12" id="KW-1185">Reference proteome</keyword>
<evidence type="ECO:0000256" key="1">
    <source>
        <dbReference type="ARBA" id="ARBA00012513"/>
    </source>
</evidence>
<sequence>MRVPNVGDQFGRYRLDRVLGQGGMGVVFAATDPRLRRTVALKVITGTLAQSAEFRERFQAEAAALARLDSPHVIAIHDHDEVDGTPYIVTQYVDGRDLWSWLREHGAMPARQALQLCAQLARGLADAHRAGVVHRDVKPSNVLIRDPGTADQHAYLCDFGIARAEGVEGPAPTAAGTVAGTGPYLSPERTEGFPATPSSDVYALGCVLWACLTGHEPYRGTDVQVALAHQQAPIPRLPGDSAFTTDLNAVIARVLAKDPAQRYPDATSLREDLERLAAAAPPDTVEGPPPPPPAPTAIRAAGEGRTSRRWPLAVASVVALALVAGLTGWLVTRGDGPDGDRTKGKEEPAAVAGDLTADGYGDVLVHQTRFESLSPLSVWTVPSTGLQFGSPRRDGAEVGLPVFADVDGDRRTDVVWLDEDDDRMSVVVIPADGERWTTELALDPAFDIKPYNAAAGDLDGDGLDDLILYGDASDEADGLYVALAEDEGFAAPTQWYSSELSDSLPLTADVDGDGRVEVVYFGTDAQDADVLRLLRPEDGKLVTVAEKVLGGAGVAPLLAPWRVGDVDGDGADELVAPNAAGRVVFVYEVEDDAFAPRTRWHTTPRSLDEARKYLYDSGVAGDALSDVDGDGDADLVQLRHTANDGAADDELVLSVQLSDGSAFGDPQTWGSLACAPECDDGFKLVD</sequence>
<dbReference type="Gene3D" id="3.30.200.20">
    <property type="entry name" value="Phosphorylase Kinase, domain 1"/>
    <property type="match status" value="1"/>
</dbReference>
<keyword evidence="6" id="KW-0418">Kinase</keyword>
<dbReference type="EMBL" id="VDMP01000014">
    <property type="protein sequence ID" value="TNM48177.1"/>
    <property type="molecule type" value="Genomic_DNA"/>
</dbReference>
<keyword evidence="5 8" id="KW-0547">Nucleotide-binding</keyword>
<protein>
    <recommendedName>
        <fullName evidence="1">non-specific serine/threonine protein kinase</fullName>
        <ecNumber evidence="1">2.7.11.1</ecNumber>
    </recommendedName>
</protein>
<dbReference type="InterPro" id="IPR013517">
    <property type="entry name" value="FG-GAP"/>
</dbReference>